<keyword evidence="1" id="KW-0805">Transcription regulation</keyword>
<dbReference type="Pfam" id="PF00392">
    <property type="entry name" value="GntR"/>
    <property type="match status" value="1"/>
</dbReference>
<dbReference type="InterPro" id="IPR036388">
    <property type="entry name" value="WH-like_DNA-bd_sf"/>
</dbReference>
<name>A0A2K8P778_STRLA</name>
<proteinExistence type="predicted"/>
<evidence type="ECO:0000256" key="2">
    <source>
        <dbReference type="ARBA" id="ARBA00023125"/>
    </source>
</evidence>
<keyword evidence="3" id="KW-0804">Transcription</keyword>
<protein>
    <submittedName>
        <fullName evidence="5">HTH-type transcriptional repressor PhnF</fullName>
    </submittedName>
</protein>
<dbReference type="RefSeq" id="WP_158740924.1">
    <property type="nucleotide sequence ID" value="NZ_CP024985.1"/>
</dbReference>
<evidence type="ECO:0000313" key="5">
    <source>
        <dbReference type="EMBL" id="ATZ21980.1"/>
    </source>
</evidence>
<evidence type="ECO:0000313" key="7">
    <source>
        <dbReference type="Proteomes" id="UP000231791"/>
    </source>
</evidence>
<keyword evidence="2" id="KW-0238">DNA-binding</keyword>
<dbReference type="SUPFAM" id="SSF64288">
    <property type="entry name" value="Chorismate lyase-like"/>
    <property type="match status" value="1"/>
</dbReference>
<reference evidence="5 7" key="1">
    <citation type="submission" date="2017-11" db="EMBL/GenBank/DDBJ databases">
        <title>Complete genome sequence of Streptomyces lavendulae subsp. lavendulae CCM 3239 (formerly 'Streptomyces aureofaciens CCM 3239'), the producer of the angucycline-type antibiotic auricin.</title>
        <authorList>
            <person name="Busche T."/>
            <person name="Novakova R."/>
            <person name="Al'Dilaimi A."/>
            <person name="Homerova D."/>
            <person name="Feckova L."/>
            <person name="Rezuchova B."/>
            <person name="Mingyar E."/>
            <person name="Csolleiova D."/>
            <person name="Bekeova C."/>
            <person name="Winkler A."/>
            <person name="Sevcikova B."/>
            <person name="Kalinowski J."/>
            <person name="Kormanec J."/>
            <person name="Ruckert C."/>
        </authorList>
    </citation>
    <scope>NUCLEOTIDE SEQUENCE [LARGE SCALE GENOMIC DNA]</scope>
    <source>
        <strain evidence="5 7">CCM 3239</strain>
    </source>
</reference>
<dbReference type="InterPro" id="IPR000524">
    <property type="entry name" value="Tscrpt_reg_HTH_GntR"/>
</dbReference>
<accession>A0A2K8P778</accession>
<dbReference type="PANTHER" id="PTHR44846">
    <property type="entry name" value="MANNOSYL-D-GLYCERATE TRANSPORT/METABOLISM SYSTEM REPRESSOR MNGR-RELATED"/>
    <property type="match status" value="1"/>
</dbReference>
<dbReference type="Proteomes" id="UP000231791">
    <property type="component" value="Chromosome"/>
</dbReference>
<dbReference type="InterPro" id="IPR050679">
    <property type="entry name" value="Bact_HTH_transcr_reg"/>
</dbReference>
<dbReference type="GO" id="GO:0003677">
    <property type="term" value="F:DNA binding"/>
    <property type="evidence" value="ECO:0007669"/>
    <property type="project" value="UniProtKB-KW"/>
</dbReference>
<sequence>MPLQQWRELADRLAERIESGEFPPGSKMPTTVELMAEGESKPSIERAYRELVDRGLVVRKPRVGTVVRSRSRVRIPLSRYGLVLQPGGDKGPWETATAAVGLGGSIAAVSVERLPAPDTIAVLLGLEPGAPVVRRSRHALIDGDVVQVQEAFYPAELADATGLGEPGRIAGGVLRAMTASGLAPETASETVTARLPTKAEASELGIGARVPVLCIERVVHDRDGRALEALRTVGAADRLELHYGNLPMTGGIP</sequence>
<dbReference type="Gene3D" id="3.40.1410.10">
    <property type="entry name" value="Chorismate lyase-like"/>
    <property type="match status" value="1"/>
</dbReference>
<dbReference type="InterPro" id="IPR028978">
    <property type="entry name" value="Chorismate_lyase_/UTRA_dom_sf"/>
</dbReference>
<dbReference type="OrthoDB" id="3214900at2"/>
<dbReference type="EMBL" id="CP024985">
    <property type="protein sequence ID" value="ATZ29591.1"/>
    <property type="molecule type" value="Genomic_DNA"/>
</dbReference>
<organism evidence="5 7">
    <name type="scientific">Streptomyces lavendulae subsp. lavendulae</name>
    <dbReference type="NCBI Taxonomy" id="58340"/>
    <lineage>
        <taxon>Bacteria</taxon>
        <taxon>Bacillati</taxon>
        <taxon>Actinomycetota</taxon>
        <taxon>Actinomycetes</taxon>
        <taxon>Kitasatosporales</taxon>
        <taxon>Streptomycetaceae</taxon>
        <taxon>Streptomyces</taxon>
    </lineage>
</organism>
<dbReference type="KEGG" id="slx:SLAV_00250"/>
<dbReference type="GeneID" id="49388756"/>
<gene>
    <name evidence="5" type="primary">phnF1</name>
    <name evidence="6" type="synonym">phnF4</name>
    <name evidence="5" type="ORF">SLAV_00250</name>
    <name evidence="6" type="ORF">SLAV_39140</name>
</gene>
<dbReference type="InterPro" id="IPR011663">
    <property type="entry name" value="UTRA"/>
</dbReference>
<evidence type="ECO:0000256" key="1">
    <source>
        <dbReference type="ARBA" id="ARBA00023015"/>
    </source>
</evidence>
<dbReference type="SUPFAM" id="SSF46785">
    <property type="entry name" value="Winged helix' DNA-binding domain"/>
    <property type="match status" value="1"/>
</dbReference>
<dbReference type="KEGG" id="slx:SLAV_39140"/>
<dbReference type="EMBL" id="CP024985">
    <property type="protein sequence ID" value="ATZ21980.1"/>
    <property type="molecule type" value="Genomic_DNA"/>
</dbReference>
<dbReference type="InterPro" id="IPR036390">
    <property type="entry name" value="WH_DNA-bd_sf"/>
</dbReference>
<evidence type="ECO:0000313" key="6">
    <source>
        <dbReference type="EMBL" id="ATZ29591.1"/>
    </source>
</evidence>
<dbReference type="GO" id="GO:0003700">
    <property type="term" value="F:DNA-binding transcription factor activity"/>
    <property type="evidence" value="ECO:0007669"/>
    <property type="project" value="InterPro"/>
</dbReference>
<keyword evidence="7" id="KW-1185">Reference proteome</keyword>
<dbReference type="SMART" id="SM00866">
    <property type="entry name" value="UTRA"/>
    <property type="match status" value="1"/>
</dbReference>
<dbReference type="GO" id="GO:0045892">
    <property type="term" value="P:negative regulation of DNA-templated transcription"/>
    <property type="evidence" value="ECO:0007669"/>
    <property type="project" value="TreeGrafter"/>
</dbReference>
<feature type="domain" description="HTH gntR-type" evidence="4">
    <location>
        <begin position="3"/>
        <end position="70"/>
    </location>
</feature>
<evidence type="ECO:0000259" key="4">
    <source>
        <dbReference type="PROSITE" id="PS50949"/>
    </source>
</evidence>
<evidence type="ECO:0000256" key="3">
    <source>
        <dbReference type="ARBA" id="ARBA00023163"/>
    </source>
</evidence>
<dbReference type="SMART" id="SM00345">
    <property type="entry name" value="HTH_GNTR"/>
    <property type="match status" value="1"/>
</dbReference>
<dbReference type="Pfam" id="PF07702">
    <property type="entry name" value="UTRA"/>
    <property type="match status" value="1"/>
</dbReference>
<dbReference type="AlphaFoldDB" id="A0A2K8P778"/>
<dbReference type="PROSITE" id="PS50949">
    <property type="entry name" value="HTH_GNTR"/>
    <property type="match status" value="1"/>
</dbReference>
<dbReference type="PANTHER" id="PTHR44846:SF17">
    <property type="entry name" value="GNTR-FAMILY TRANSCRIPTIONAL REGULATOR"/>
    <property type="match status" value="1"/>
</dbReference>
<dbReference type="Gene3D" id="1.10.10.10">
    <property type="entry name" value="Winged helix-like DNA-binding domain superfamily/Winged helix DNA-binding domain"/>
    <property type="match status" value="1"/>
</dbReference>
<dbReference type="CDD" id="cd07377">
    <property type="entry name" value="WHTH_GntR"/>
    <property type="match status" value="1"/>
</dbReference>